<dbReference type="InterPro" id="IPR053812">
    <property type="entry name" value="HTH_Sigma70_ECF-like"/>
</dbReference>
<protein>
    <submittedName>
        <fullName evidence="6">ECF-type sigma factor</fullName>
    </submittedName>
</protein>
<keyword evidence="7" id="KW-1185">Reference proteome</keyword>
<organism evidence="6 7">
    <name type="scientific">Dokdonella ginsengisoli</name>
    <dbReference type="NCBI Taxonomy" id="363846"/>
    <lineage>
        <taxon>Bacteria</taxon>
        <taxon>Pseudomonadati</taxon>
        <taxon>Pseudomonadota</taxon>
        <taxon>Gammaproteobacteria</taxon>
        <taxon>Lysobacterales</taxon>
        <taxon>Rhodanobacteraceae</taxon>
        <taxon>Dokdonella</taxon>
    </lineage>
</organism>
<gene>
    <name evidence="6" type="ORF">ACFO6Q_06010</name>
</gene>
<evidence type="ECO:0000256" key="4">
    <source>
        <dbReference type="ARBA" id="ARBA00023163"/>
    </source>
</evidence>
<keyword evidence="3" id="KW-0731">Sigma factor</keyword>
<comment type="caution">
    <text evidence="6">The sequence shown here is derived from an EMBL/GenBank/DDBJ whole genome shotgun (WGS) entry which is preliminary data.</text>
</comment>
<evidence type="ECO:0000256" key="2">
    <source>
        <dbReference type="ARBA" id="ARBA00023015"/>
    </source>
</evidence>
<feature type="domain" description="RNA polymerase sigma-70 ECF-like HTH" evidence="5">
    <location>
        <begin position="9"/>
        <end position="186"/>
    </location>
</feature>
<dbReference type="InterPro" id="IPR036388">
    <property type="entry name" value="WH-like_DNA-bd_sf"/>
</dbReference>
<accession>A0ABV9QSY2</accession>
<dbReference type="SUPFAM" id="SSF88946">
    <property type="entry name" value="Sigma2 domain of RNA polymerase sigma factors"/>
    <property type="match status" value="1"/>
</dbReference>
<proteinExistence type="inferred from homology"/>
<dbReference type="Proteomes" id="UP001595886">
    <property type="component" value="Unassembled WGS sequence"/>
</dbReference>
<dbReference type="EMBL" id="JBHSHD010000005">
    <property type="protein sequence ID" value="MFC4819868.1"/>
    <property type="molecule type" value="Genomic_DNA"/>
</dbReference>
<evidence type="ECO:0000256" key="3">
    <source>
        <dbReference type="ARBA" id="ARBA00023082"/>
    </source>
</evidence>
<dbReference type="RefSeq" id="WP_380019666.1">
    <property type="nucleotide sequence ID" value="NZ_JBHSHD010000005.1"/>
</dbReference>
<dbReference type="InterPro" id="IPR039425">
    <property type="entry name" value="RNA_pol_sigma-70-like"/>
</dbReference>
<dbReference type="PANTHER" id="PTHR43133">
    <property type="entry name" value="RNA POLYMERASE ECF-TYPE SIGMA FACTO"/>
    <property type="match status" value="1"/>
</dbReference>
<reference evidence="7" key="1">
    <citation type="journal article" date="2019" name="Int. J. Syst. Evol. Microbiol.">
        <title>The Global Catalogue of Microorganisms (GCM) 10K type strain sequencing project: providing services to taxonomists for standard genome sequencing and annotation.</title>
        <authorList>
            <consortium name="The Broad Institute Genomics Platform"/>
            <consortium name="The Broad Institute Genome Sequencing Center for Infectious Disease"/>
            <person name="Wu L."/>
            <person name="Ma J."/>
        </authorList>
    </citation>
    <scope>NUCLEOTIDE SEQUENCE [LARGE SCALE GENOMIC DNA]</scope>
    <source>
        <strain evidence="7">CCUG 30340</strain>
    </source>
</reference>
<keyword evidence="2" id="KW-0805">Transcription regulation</keyword>
<evidence type="ECO:0000313" key="6">
    <source>
        <dbReference type="EMBL" id="MFC4819868.1"/>
    </source>
</evidence>
<dbReference type="Gene3D" id="1.10.1740.10">
    <property type="match status" value="1"/>
</dbReference>
<dbReference type="NCBIfam" id="TIGR02999">
    <property type="entry name" value="Sig-70_X6"/>
    <property type="match status" value="1"/>
</dbReference>
<evidence type="ECO:0000256" key="1">
    <source>
        <dbReference type="ARBA" id="ARBA00010641"/>
    </source>
</evidence>
<dbReference type="SUPFAM" id="SSF88659">
    <property type="entry name" value="Sigma3 and sigma4 domains of RNA polymerase sigma factors"/>
    <property type="match status" value="1"/>
</dbReference>
<dbReference type="InterPro" id="IPR013324">
    <property type="entry name" value="RNA_pol_sigma_r3/r4-like"/>
</dbReference>
<dbReference type="PANTHER" id="PTHR43133:SF39">
    <property type="entry name" value="SIMILAR TO RNA POLYMERASE SIGMA-E FACTOR"/>
    <property type="match status" value="1"/>
</dbReference>
<evidence type="ECO:0000313" key="7">
    <source>
        <dbReference type="Proteomes" id="UP001595886"/>
    </source>
</evidence>
<dbReference type="Gene3D" id="1.10.10.10">
    <property type="entry name" value="Winged helix-like DNA-binding domain superfamily/Winged helix DNA-binding domain"/>
    <property type="match status" value="1"/>
</dbReference>
<comment type="similarity">
    <text evidence="1">Belongs to the sigma-70 factor family. ECF subfamily.</text>
</comment>
<dbReference type="InterPro" id="IPR011517">
    <property type="entry name" value="RNA_pol_sigma70_ECF-like"/>
</dbReference>
<dbReference type="InterPro" id="IPR014284">
    <property type="entry name" value="RNA_pol_sigma-70_dom"/>
</dbReference>
<sequence length="187" mass="21196">MTGGSADGDVTRLLLRWSQGDDDALDRLTPLIYEELKTLASRELARERADHTLQTTALVNEAFARMIGHGDTRFENRAHFAAIAARAMRRVLVDHARRRRARKRPTSDERVSIEEIDLEGAAGVDLIGLDLLLERLAQISPRQAKVVDMKFFAGLELEQIADLLDVARPTVVRDWRMARAWLQRELS</sequence>
<dbReference type="InterPro" id="IPR013325">
    <property type="entry name" value="RNA_pol_sigma_r2"/>
</dbReference>
<dbReference type="NCBIfam" id="TIGR02937">
    <property type="entry name" value="sigma70-ECF"/>
    <property type="match status" value="1"/>
</dbReference>
<name>A0ABV9QSY2_9GAMM</name>
<evidence type="ECO:0000259" key="5">
    <source>
        <dbReference type="Pfam" id="PF07638"/>
    </source>
</evidence>
<keyword evidence="4" id="KW-0804">Transcription</keyword>
<dbReference type="Pfam" id="PF07638">
    <property type="entry name" value="Sigma70_ECF"/>
    <property type="match status" value="1"/>
</dbReference>